<accession>A0ABS9CYP7</accession>
<gene>
    <name evidence="2" type="ORF">L0664_15125</name>
</gene>
<feature type="transmembrane region" description="Helical" evidence="1">
    <location>
        <begin position="52"/>
        <end position="73"/>
    </location>
</feature>
<evidence type="ECO:0000256" key="1">
    <source>
        <dbReference type="SAM" id="Phobius"/>
    </source>
</evidence>
<dbReference type="EMBL" id="JAKGAQ010000004">
    <property type="protein sequence ID" value="MCF2872405.1"/>
    <property type="molecule type" value="Genomic_DNA"/>
</dbReference>
<keyword evidence="1" id="KW-0472">Membrane</keyword>
<keyword evidence="1" id="KW-1133">Transmembrane helix</keyword>
<organism evidence="2 3">
    <name type="scientific">Octadecabacter dasysiphoniae</name>
    <dbReference type="NCBI Taxonomy" id="2909341"/>
    <lineage>
        <taxon>Bacteria</taxon>
        <taxon>Pseudomonadati</taxon>
        <taxon>Pseudomonadota</taxon>
        <taxon>Alphaproteobacteria</taxon>
        <taxon>Rhodobacterales</taxon>
        <taxon>Roseobacteraceae</taxon>
        <taxon>Octadecabacter</taxon>
    </lineage>
</organism>
<sequence>MIKEAYRLSELSLHWQFTAAIAADQRAMRLAGMYVAVAALLLAVPNEGDTKGMFFLAAAGLACAACLAVMSALPQLFHAPGGSSSILEEDIEEDKSEDEILIELSKYNDQHIKLNGKKRKSSNYRMKCSFVMAGFSLFVMLIGQVVDVGDGGWDSAFRAVLTQLASTPYR</sequence>
<name>A0ABS9CYP7_9RHOB</name>
<reference evidence="2 3" key="1">
    <citation type="submission" date="2022-01" db="EMBL/GenBank/DDBJ databases">
        <title>Octadecabacter sp. nov., isolated from a marine alga.</title>
        <authorList>
            <person name="Jin M.S."/>
            <person name="Kim H.M."/>
            <person name="Han D.M."/>
            <person name="Jung J.J."/>
            <person name="Jeon C.O."/>
        </authorList>
    </citation>
    <scope>NUCLEOTIDE SEQUENCE [LARGE SCALE GENOMIC DNA]</scope>
    <source>
        <strain evidence="2 3">G9-8</strain>
    </source>
</reference>
<keyword evidence="3" id="KW-1185">Reference proteome</keyword>
<keyword evidence="1" id="KW-0812">Transmembrane</keyword>
<feature type="transmembrane region" description="Helical" evidence="1">
    <location>
        <begin position="27"/>
        <end position="46"/>
    </location>
</feature>
<dbReference type="Proteomes" id="UP001200557">
    <property type="component" value="Unassembled WGS sequence"/>
</dbReference>
<proteinExistence type="predicted"/>
<evidence type="ECO:0000313" key="3">
    <source>
        <dbReference type="Proteomes" id="UP001200557"/>
    </source>
</evidence>
<feature type="transmembrane region" description="Helical" evidence="1">
    <location>
        <begin position="128"/>
        <end position="146"/>
    </location>
</feature>
<dbReference type="RefSeq" id="WP_235226734.1">
    <property type="nucleotide sequence ID" value="NZ_JAKGAQ010000004.1"/>
</dbReference>
<comment type="caution">
    <text evidence="2">The sequence shown here is derived from an EMBL/GenBank/DDBJ whole genome shotgun (WGS) entry which is preliminary data.</text>
</comment>
<protein>
    <submittedName>
        <fullName evidence="2">Uncharacterized protein</fullName>
    </submittedName>
</protein>
<evidence type="ECO:0000313" key="2">
    <source>
        <dbReference type="EMBL" id="MCF2872405.1"/>
    </source>
</evidence>